<dbReference type="CDD" id="cd08276">
    <property type="entry name" value="MDR7"/>
    <property type="match status" value="1"/>
</dbReference>
<dbReference type="SUPFAM" id="SSF50129">
    <property type="entry name" value="GroES-like"/>
    <property type="match status" value="1"/>
</dbReference>
<dbReference type="InterPro" id="IPR011032">
    <property type="entry name" value="GroES-like_sf"/>
</dbReference>
<dbReference type="Proteomes" id="UP000075260">
    <property type="component" value="Unassembled WGS sequence"/>
</dbReference>
<dbReference type="Gene3D" id="3.40.50.720">
    <property type="entry name" value="NAD(P)-binding Rossmann-like Domain"/>
    <property type="match status" value="1"/>
</dbReference>
<sequence length="338" mass="36301">MKAYELQRTGGADAWVQVERDAPEAGPGQALVRMRAVSLNYRDLLIAKGGYLQPVTRPVIPISDGAGEVVAVGEGVTRVKVGDRVTPTFFQTWTDGEATRAQLGDRALGAGSTDGVLAELVALDAEGLVPLPEHMSFEEGATLPCAAVTAWNALVPQGRLQAGQSVLVQGTGGVSIFALQLAHALRARVIVTSSKDEKLARARELGADEGINYRKHPDWEEKVLEVTGGQGADHVMEVGGEETLPRSIRATREGGHIALIGLLSGAWGAPEPKAIEQKRLHVLPVFVGSRVMFEEMNRVLVAHRIKPVIDRVFGFDEARQAMKYLESGAHFGKVVIRV</sequence>
<organism evidence="2 3">
    <name type="scientific">Sorangium cellulosum</name>
    <name type="common">Polyangium cellulosum</name>
    <dbReference type="NCBI Taxonomy" id="56"/>
    <lineage>
        <taxon>Bacteria</taxon>
        <taxon>Pseudomonadati</taxon>
        <taxon>Myxococcota</taxon>
        <taxon>Polyangia</taxon>
        <taxon>Polyangiales</taxon>
        <taxon>Polyangiaceae</taxon>
        <taxon>Sorangium</taxon>
    </lineage>
</organism>
<name>A0A150QD44_SORCE</name>
<dbReference type="EMBL" id="JEMA01000816">
    <property type="protein sequence ID" value="KYF65656.1"/>
    <property type="molecule type" value="Genomic_DNA"/>
</dbReference>
<comment type="caution">
    <text evidence="2">The sequence shown here is derived from an EMBL/GenBank/DDBJ whole genome shotgun (WGS) entry which is preliminary data.</text>
</comment>
<dbReference type="InterPro" id="IPR013149">
    <property type="entry name" value="ADH-like_C"/>
</dbReference>
<dbReference type="InterPro" id="IPR013154">
    <property type="entry name" value="ADH-like_N"/>
</dbReference>
<protein>
    <submittedName>
        <fullName evidence="2">NADPH:quinone oxidoreductase</fullName>
    </submittedName>
</protein>
<dbReference type="Gene3D" id="3.90.180.10">
    <property type="entry name" value="Medium-chain alcohol dehydrogenases, catalytic domain"/>
    <property type="match status" value="1"/>
</dbReference>
<proteinExistence type="predicted"/>
<gene>
    <name evidence="2" type="ORF">BE15_44390</name>
</gene>
<dbReference type="RefSeq" id="WP_061610972.1">
    <property type="nucleotide sequence ID" value="NZ_JEMA01000816.1"/>
</dbReference>
<dbReference type="OrthoDB" id="9782155at2"/>
<dbReference type="Pfam" id="PF08240">
    <property type="entry name" value="ADH_N"/>
    <property type="match status" value="1"/>
</dbReference>
<dbReference type="InterPro" id="IPR020843">
    <property type="entry name" value="ER"/>
</dbReference>
<evidence type="ECO:0000313" key="2">
    <source>
        <dbReference type="EMBL" id="KYF65656.1"/>
    </source>
</evidence>
<evidence type="ECO:0000259" key="1">
    <source>
        <dbReference type="SMART" id="SM00829"/>
    </source>
</evidence>
<dbReference type="AlphaFoldDB" id="A0A150QD44"/>
<dbReference type="SUPFAM" id="SSF51735">
    <property type="entry name" value="NAD(P)-binding Rossmann-fold domains"/>
    <property type="match status" value="1"/>
</dbReference>
<dbReference type="InterPro" id="IPR052711">
    <property type="entry name" value="Zinc_ADH-like"/>
</dbReference>
<dbReference type="GO" id="GO:0016491">
    <property type="term" value="F:oxidoreductase activity"/>
    <property type="evidence" value="ECO:0007669"/>
    <property type="project" value="InterPro"/>
</dbReference>
<dbReference type="SMART" id="SM00829">
    <property type="entry name" value="PKS_ER"/>
    <property type="match status" value="1"/>
</dbReference>
<evidence type="ECO:0000313" key="3">
    <source>
        <dbReference type="Proteomes" id="UP000075260"/>
    </source>
</evidence>
<dbReference type="InterPro" id="IPR036291">
    <property type="entry name" value="NAD(P)-bd_dom_sf"/>
</dbReference>
<dbReference type="PANTHER" id="PTHR45033">
    <property type="match status" value="1"/>
</dbReference>
<reference evidence="2 3" key="1">
    <citation type="submission" date="2014-02" db="EMBL/GenBank/DDBJ databases">
        <title>The small core and large imbalanced accessory genome model reveals a collaborative survival strategy of Sorangium cellulosum strains in nature.</title>
        <authorList>
            <person name="Han K."/>
            <person name="Peng R."/>
            <person name="Blom J."/>
            <person name="Li Y.-Z."/>
        </authorList>
    </citation>
    <scope>NUCLEOTIDE SEQUENCE [LARGE SCALE GENOMIC DNA]</scope>
    <source>
        <strain evidence="2 3">So0008-312</strain>
    </source>
</reference>
<accession>A0A150QD44</accession>
<feature type="domain" description="Enoyl reductase (ER)" evidence="1">
    <location>
        <begin position="10"/>
        <end position="336"/>
    </location>
</feature>
<dbReference type="Pfam" id="PF00107">
    <property type="entry name" value="ADH_zinc_N"/>
    <property type="match status" value="1"/>
</dbReference>
<dbReference type="PANTHER" id="PTHR45033:SF2">
    <property type="entry name" value="ZINC-TYPE ALCOHOL DEHYDROGENASE-LIKE PROTEIN C1773.06C"/>
    <property type="match status" value="1"/>
</dbReference>